<dbReference type="GeneID" id="30523172"/>
<evidence type="ECO:0000313" key="1">
    <source>
        <dbReference type="EMBL" id="SHO33286.1"/>
    </source>
</evidence>
<evidence type="ECO:0000313" key="2">
    <source>
        <dbReference type="Proteomes" id="UP000201465"/>
    </source>
</evidence>
<proteinExistence type="predicted"/>
<protein>
    <submittedName>
        <fullName evidence="1">Uncharacterized protein</fullName>
    </submittedName>
</protein>
<keyword evidence="2" id="KW-1185">Reference proteome</keyword>
<name>A0A1M7XUB3_9VIRU</name>
<gene>
    <name evidence="1" type="ORF">BQ3484_218</name>
</gene>
<organism evidence="1 2">
    <name type="scientific">Cedratvirus A11</name>
    <dbReference type="NCBI Taxonomy" id="1903266"/>
    <lineage>
        <taxon>Viruses</taxon>
        <taxon>Pithoviruses</taxon>
        <taxon>Orthocedratvirinae</taxon>
        <taxon>Alphacedratvirus</taxon>
        <taxon>Alphacedratvirus aljazairmassiliense</taxon>
    </lineage>
</organism>
<sequence length="183" mass="20847">MRNLHLLVLLLLFCSVQAHDEGLSDTTCLPARSSLSRLQEYNQAKSLLLGNFTCLAQRTSFTEQDVSASARRYFLQTYYDKRKGAIVSEAEGTYMEEYVSSSGEVCVIERHELAGFYSESFDLHRGGLGYASRILQSYDKHVERLVRRVEYALPTLYGQVIISTLFDKKQRPVLLETAVCTRQ</sequence>
<reference evidence="1 2" key="1">
    <citation type="submission" date="2016-11" db="EMBL/GenBank/DDBJ databases">
        <authorList>
            <consortium name="Urmite Genomes"/>
        </authorList>
    </citation>
    <scope>NUCLEOTIDE SEQUENCE [LARGE SCALE GENOMIC DNA]</scope>
    <source>
        <strain evidence="1 2">A11</strain>
    </source>
</reference>
<dbReference type="EMBL" id="LT671577">
    <property type="protein sequence ID" value="SHO33286.1"/>
    <property type="molecule type" value="Genomic_DNA"/>
</dbReference>
<dbReference type="RefSeq" id="YP_009329158.1">
    <property type="nucleotide sequence ID" value="NC_032108.1"/>
</dbReference>
<dbReference type="Proteomes" id="UP000201465">
    <property type="component" value="Segment"/>
</dbReference>
<accession>A0A1M7XUB3</accession>
<dbReference type="KEGG" id="vg:30523172"/>